<organism evidence="1 3">
    <name type="scientific">Anaerobacillus isosaccharinicus</name>
    <dbReference type="NCBI Taxonomy" id="1532552"/>
    <lineage>
        <taxon>Bacteria</taxon>
        <taxon>Bacillati</taxon>
        <taxon>Bacillota</taxon>
        <taxon>Bacilli</taxon>
        <taxon>Bacillales</taxon>
        <taxon>Bacillaceae</taxon>
        <taxon>Anaerobacillus</taxon>
    </lineage>
</organism>
<dbReference type="AlphaFoldDB" id="A0A1S2LS03"/>
<keyword evidence="3" id="KW-1185">Reference proteome</keyword>
<reference evidence="2 3" key="2">
    <citation type="journal article" date="2017" name="Genome Announc.">
        <title>Draft Genome Sequences of Four Alkaliphilic Bacteria Belonging to the Anaerobacillus Genus.</title>
        <authorList>
            <person name="Bassil N.M."/>
            <person name="Lloyd J.R."/>
        </authorList>
    </citation>
    <scope>NUCLEOTIDE SEQUENCE [LARGE SCALE GENOMIC DNA]</scope>
    <source>
        <strain evidence="2 3">NB2006</strain>
    </source>
</reference>
<dbReference type="EMBL" id="CP063356">
    <property type="protein sequence ID" value="QOY36916.1"/>
    <property type="molecule type" value="Genomic_DNA"/>
</dbReference>
<evidence type="ECO:0000313" key="3">
    <source>
        <dbReference type="Proteomes" id="UP000180175"/>
    </source>
</evidence>
<dbReference type="OrthoDB" id="2967178at2"/>
<evidence type="ECO:0000313" key="1">
    <source>
        <dbReference type="EMBL" id="OIJ15309.1"/>
    </source>
</evidence>
<sequence length="103" mass="12242">MKCDDCGYDHNEVLKHWEYRGESNNDGFTYTILSNTYDGEILKEILSHALSIHKPPFDLFIDTCVVETHECKNCFLKYLKSAEERRRIEQQFFDLGITLHEFF</sequence>
<reference evidence="2 3" key="3">
    <citation type="journal article" date="2019" name="Int. J. Syst. Evol. Microbiol.">
        <title>Anaerobacillus isosaccharinicus sp. nov., an alkaliphilic bacterium which degrades isosaccharinic acid.</title>
        <authorList>
            <person name="Bassil N.M."/>
            <person name="Lloyd J.R."/>
        </authorList>
    </citation>
    <scope>NUCLEOTIDE SEQUENCE [LARGE SCALE GENOMIC DNA]</scope>
    <source>
        <strain evidence="2 3">NB2006</strain>
    </source>
</reference>
<proteinExistence type="predicted"/>
<reference evidence="2" key="4">
    <citation type="submission" date="2020-10" db="EMBL/GenBank/DDBJ databases">
        <authorList>
            <person name="Bassil N.M."/>
            <person name="Lloyd J.R."/>
        </authorList>
    </citation>
    <scope>NUCLEOTIDE SEQUENCE</scope>
    <source>
        <strain evidence="2">NB2006</strain>
    </source>
</reference>
<reference evidence="1 3" key="1">
    <citation type="submission" date="2016-10" db="EMBL/GenBank/DDBJ databases">
        <title>Draft genome sequences of four alkaliphilic bacteria belonging to the Anaerobacillus genus.</title>
        <authorList>
            <person name="Bassil N.M."/>
            <person name="Lloyd J.R."/>
        </authorList>
    </citation>
    <scope>NUCLEOTIDE SEQUENCE [LARGE SCALE GENOMIC DNA]</scope>
    <source>
        <strain evidence="1 3">NB2006</strain>
    </source>
</reference>
<accession>A0A1S2LS03</accession>
<protein>
    <submittedName>
        <fullName evidence="1">Uncharacterized protein</fullName>
    </submittedName>
</protein>
<dbReference type="RefSeq" id="WP_071317314.1">
    <property type="nucleotide sequence ID" value="NZ_CP063356.2"/>
</dbReference>
<gene>
    <name evidence="2" type="ORF">AWH56_004505</name>
    <name evidence="1" type="ORF">AWH56_11935</name>
</gene>
<dbReference type="EMBL" id="LQXD01000108">
    <property type="protein sequence ID" value="OIJ15309.1"/>
    <property type="molecule type" value="Genomic_DNA"/>
</dbReference>
<dbReference type="KEGG" id="aia:AWH56_004505"/>
<evidence type="ECO:0000313" key="2">
    <source>
        <dbReference type="EMBL" id="QOY36916.1"/>
    </source>
</evidence>
<name>A0A1S2LS03_9BACI</name>
<dbReference type="Proteomes" id="UP000180175">
    <property type="component" value="Chromosome"/>
</dbReference>